<keyword evidence="3" id="KW-1185">Reference proteome</keyword>
<gene>
    <name evidence="2" type="ORF">ASJ80_11830</name>
</gene>
<name>A0A2A2H6N6_METBR</name>
<dbReference type="PANTHER" id="PTHR33594">
    <property type="entry name" value="SUPERFAMILY HYDROLASE, PUTATIVE (AFU_ORTHOLOGUE AFUA_1G03035)-RELATED"/>
    <property type="match status" value="1"/>
</dbReference>
<organism evidence="2 3">
    <name type="scientific">Methanobacterium bryantii</name>
    <dbReference type="NCBI Taxonomy" id="2161"/>
    <lineage>
        <taxon>Archaea</taxon>
        <taxon>Methanobacteriati</taxon>
        <taxon>Methanobacteriota</taxon>
        <taxon>Methanomada group</taxon>
        <taxon>Methanobacteria</taxon>
        <taxon>Methanobacteriales</taxon>
        <taxon>Methanobacteriaceae</taxon>
        <taxon>Methanobacterium</taxon>
    </lineage>
</organism>
<evidence type="ECO:0000259" key="1">
    <source>
        <dbReference type="PROSITE" id="PS51831"/>
    </source>
</evidence>
<dbReference type="InterPro" id="IPR003607">
    <property type="entry name" value="HD/PDEase_dom"/>
</dbReference>
<dbReference type="Proteomes" id="UP000217784">
    <property type="component" value="Unassembled WGS sequence"/>
</dbReference>
<dbReference type="InterPro" id="IPR006674">
    <property type="entry name" value="HD_domain"/>
</dbReference>
<dbReference type="SMART" id="SM00471">
    <property type="entry name" value="HDc"/>
    <property type="match status" value="1"/>
</dbReference>
<dbReference type="Gene3D" id="1.20.58.1910">
    <property type="match status" value="1"/>
</dbReference>
<dbReference type="Gene3D" id="1.10.472.50">
    <property type="entry name" value="HD-domain/PDEase-like"/>
    <property type="match status" value="1"/>
</dbReference>
<proteinExistence type="predicted"/>
<reference evidence="2 3" key="1">
    <citation type="journal article" date="2017" name="BMC Genomics">
        <title>Genomic analysis of methanogenic archaea reveals a shift towards energy conservation.</title>
        <authorList>
            <person name="Gilmore S.P."/>
            <person name="Henske J.K."/>
            <person name="Sexton J.A."/>
            <person name="Solomon K.V."/>
            <person name="Seppala S."/>
            <person name="Yoo J.I."/>
            <person name="Huyett L.M."/>
            <person name="Pressman A."/>
            <person name="Cogan J.Z."/>
            <person name="Kivenson V."/>
            <person name="Peng X."/>
            <person name="Tan Y."/>
            <person name="Valentine D.L."/>
            <person name="O'Malley M.A."/>
        </authorList>
    </citation>
    <scope>NUCLEOTIDE SEQUENCE [LARGE SCALE GENOMIC DNA]</scope>
    <source>
        <strain evidence="2 3">M.o.H.</strain>
    </source>
</reference>
<dbReference type="Pfam" id="PF01966">
    <property type="entry name" value="HD"/>
    <property type="match status" value="1"/>
</dbReference>
<comment type="caution">
    <text evidence="2">The sequence shown here is derived from an EMBL/GenBank/DDBJ whole genome shotgun (WGS) entry which is preliminary data.</text>
</comment>
<dbReference type="RefSeq" id="WP_069584279.1">
    <property type="nucleotide sequence ID" value="NZ_LMVM01000012.1"/>
</dbReference>
<dbReference type="EMBL" id="LMVM01000012">
    <property type="protein sequence ID" value="PAV04986.1"/>
    <property type="molecule type" value="Genomic_DNA"/>
</dbReference>
<protein>
    <submittedName>
        <fullName evidence="2">Phosphohydrolase</fullName>
    </submittedName>
</protein>
<keyword evidence="2" id="KW-0378">Hydrolase</keyword>
<dbReference type="PANTHER" id="PTHR33594:SF1">
    <property type="entry name" value="HD_PDEASE DOMAIN-CONTAINING PROTEIN"/>
    <property type="match status" value="1"/>
</dbReference>
<dbReference type="SUPFAM" id="SSF109604">
    <property type="entry name" value="HD-domain/PDEase-like"/>
    <property type="match status" value="1"/>
</dbReference>
<feature type="domain" description="HD" evidence="1">
    <location>
        <begin position="25"/>
        <end position="128"/>
    </location>
</feature>
<accession>A0A2A2H6N6</accession>
<dbReference type="OrthoDB" id="17914at2157"/>
<evidence type="ECO:0000313" key="2">
    <source>
        <dbReference type="EMBL" id="PAV04986.1"/>
    </source>
</evidence>
<dbReference type="PROSITE" id="PS51831">
    <property type="entry name" value="HD"/>
    <property type="match status" value="1"/>
</dbReference>
<dbReference type="GO" id="GO:0016787">
    <property type="term" value="F:hydrolase activity"/>
    <property type="evidence" value="ECO:0007669"/>
    <property type="project" value="UniProtKB-KW"/>
</dbReference>
<evidence type="ECO:0000313" key="3">
    <source>
        <dbReference type="Proteomes" id="UP000217784"/>
    </source>
</evidence>
<dbReference type="AlphaFoldDB" id="A0A2A2H6N6"/>
<sequence>MDSKIIRQTEKFVQSKLQGESSGHDWWHVYRVWKNSVYIAEEENADLLVTQLAALLHDIADWKFHGGNENIGLHVAREWLEKLNVEKDIISHIIEIIKDISFKGAGVKTPMKTIEGMIVQDADRLDAIGAIGIGRAFAYGGYKGREMYNPDIKPVMHESFKQYKNNKGPTINHFYEKLLLLKDLMNTETAREIAENRHKFMEQFLDRFLEEWEEHDNIEK</sequence>
<dbReference type="CDD" id="cd00077">
    <property type="entry name" value="HDc"/>
    <property type="match status" value="1"/>
</dbReference>